<feature type="transmembrane region" description="Helical" evidence="11">
    <location>
        <begin position="6"/>
        <end position="23"/>
    </location>
</feature>
<dbReference type="EMBL" id="CACVBS010000038">
    <property type="protein sequence ID" value="CAA7263065.1"/>
    <property type="molecule type" value="Genomic_DNA"/>
</dbReference>
<keyword evidence="5 9" id="KW-0479">Metal-binding</keyword>
<dbReference type="InterPro" id="IPR050364">
    <property type="entry name" value="Cytochrome_P450_fung"/>
</dbReference>
<evidence type="ECO:0000256" key="7">
    <source>
        <dbReference type="ARBA" id="ARBA00023004"/>
    </source>
</evidence>
<evidence type="ECO:0000256" key="1">
    <source>
        <dbReference type="ARBA" id="ARBA00001971"/>
    </source>
</evidence>
<dbReference type="SUPFAM" id="SSF48264">
    <property type="entry name" value="Cytochrome P450"/>
    <property type="match status" value="1"/>
</dbReference>
<dbReference type="PANTHER" id="PTHR46300">
    <property type="entry name" value="P450, PUTATIVE (EUROFUNG)-RELATED-RELATED"/>
    <property type="match status" value="1"/>
</dbReference>
<dbReference type="GO" id="GO:0020037">
    <property type="term" value="F:heme binding"/>
    <property type="evidence" value="ECO:0007669"/>
    <property type="project" value="InterPro"/>
</dbReference>
<dbReference type="Proteomes" id="UP000467700">
    <property type="component" value="Unassembled WGS sequence"/>
</dbReference>
<dbReference type="InterPro" id="IPR001128">
    <property type="entry name" value="Cyt_P450"/>
</dbReference>
<comment type="similarity">
    <text evidence="3 10">Belongs to the cytochrome P450 family.</text>
</comment>
<accession>A0A8S0VRD2</accession>
<keyword evidence="4 9" id="KW-0349">Heme</keyword>
<dbReference type="AlphaFoldDB" id="A0A8S0VRD2"/>
<comment type="cofactor">
    <cofactor evidence="1 9">
        <name>heme</name>
        <dbReference type="ChEBI" id="CHEBI:30413"/>
    </cofactor>
</comment>
<dbReference type="InterPro" id="IPR036396">
    <property type="entry name" value="Cyt_P450_sf"/>
</dbReference>
<keyword evidence="7 9" id="KW-0408">Iron</keyword>
<dbReference type="GO" id="GO:0004497">
    <property type="term" value="F:monooxygenase activity"/>
    <property type="evidence" value="ECO:0007669"/>
    <property type="project" value="UniProtKB-KW"/>
</dbReference>
<keyword evidence="8 10" id="KW-0503">Monooxygenase</keyword>
<evidence type="ECO:0000256" key="5">
    <source>
        <dbReference type="ARBA" id="ARBA00022723"/>
    </source>
</evidence>
<dbReference type="CDD" id="cd11065">
    <property type="entry name" value="CYP64-like"/>
    <property type="match status" value="1"/>
</dbReference>
<keyword evidence="13" id="KW-1185">Reference proteome</keyword>
<dbReference type="Pfam" id="PF00067">
    <property type="entry name" value="p450"/>
    <property type="match status" value="1"/>
</dbReference>
<evidence type="ECO:0000256" key="11">
    <source>
        <dbReference type="SAM" id="Phobius"/>
    </source>
</evidence>
<organism evidence="12 13">
    <name type="scientific">Cyclocybe aegerita</name>
    <name type="common">Black poplar mushroom</name>
    <name type="synonym">Agrocybe aegerita</name>
    <dbReference type="NCBI Taxonomy" id="1973307"/>
    <lineage>
        <taxon>Eukaryota</taxon>
        <taxon>Fungi</taxon>
        <taxon>Dikarya</taxon>
        <taxon>Basidiomycota</taxon>
        <taxon>Agaricomycotina</taxon>
        <taxon>Agaricomycetes</taxon>
        <taxon>Agaricomycetidae</taxon>
        <taxon>Agaricales</taxon>
        <taxon>Agaricineae</taxon>
        <taxon>Bolbitiaceae</taxon>
        <taxon>Cyclocybe</taxon>
    </lineage>
</organism>
<dbReference type="InterPro" id="IPR017972">
    <property type="entry name" value="Cyt_P450_CS"/>
</dbReference>
<gene>
    <name evidence="12" type="ORF">AAE3_LOCUS5275</name>
</gene>
<dbReference type="GO" id="GO:0005506">
    <property type="term" value="F:iron ion binding"/>
    <property type="evidence" value="ECO:0007669"/>
    <property type="project" value="InterPro"/>
</dbReference>
<dbReference type="GO" id="GO:0016705">
    <property type="term" value="F:oxidoreductase activity, acting on paired donors, with incorporation or reduction of molecular oxygen"/>
    <property type="evidence" value="ECO:0007669"/>
    <property type="project" value="InterPro"/>
</dbReference>
<dbReference type="OrthoDB" id="2789670at2759"/>
<name>A0A8S0VRD2_CYCAE</name>
<feature type="binding site" description="axial binding residue" evidence="9">
    <location>
        <position position="441"/>
    </location>
    <ligand>
        <name>heme</name>
        <dbReference type="ChEBI" id="CHEBI:30413"/>
    </ligand>
    <ligandPart>
        <name>Fe</name>
        <dbReference type="ChEBI" id="CHEBI:18248"/>
    </ligandPart>
</feature>
<dbReference type="InterPro" id="IPR002401">
    <property type="entry name" value="Cyt_P450_E_grp-I"/>
</dbReference>
<dbReference type="PROSITE" id="PS00086">
    <property type="entry name" value="CYTOCHROME_P450"/>
    <property type="match status" value="1"/>
</dbReference>
<evidence type="ECO:0000256" key="10">
    <source>
        <dbReference type="RuleBase" id="RU000461"/>
    </source>
</evidence>
<dbReference type="Gene3D" id="1.10.630.10">
    <property type="entry name" value="Cytochrome P450"/>
    <property type="match status" value="1"/>
</dbReference>
<keyword evidence="11" id="KW-0812">Transmembrane</keyword>
<dbReference type="PANTHER" id="PTHR46300:SF7">
    <property type="entry name" value="P450, PUTATIVE (EUROFUNG)-RELATED"/>
    <property type="match status" value="1"/>
</dbReference>
<evidence type="ECO:0000256" key="9">
    <source>
        <dbReference type="PIRSR" id="PIRSR602401-1"/>
    </source>
</evidence>
<evidence type="ECO:0000256" key="6">
    <source>
        <dbReference type="ARBA" id="ARBA00023002"/>
    </source>
</evidence>
<keyword evidence="6 10" id="KW-0560">Oxidoreductase</keyword>
<evidence type="ECO:0000256" key="3">
    <source>
        <dbReference type="ARBA" id="ARBA00010617"/>
    </source>
</evidence>
<evidence type="ECO:0000256" key="4">
    <source>
        <dbReference type="ARBA" id="ARBA00022617"/>
    </source>
</evidence>
<keyword evidence="11" id="KW-1133">Transmembrane helix</keyword>
<keyword evidence="11" id="KW-0472">Membrane</keyword>
<evidence type="ECO:0000313" key="13">
    <source>
        <dbReference type="Proteomes" id="UP000467700"/>
    </source>
</evidence>
<dbReference type="PRINTS" id="PR00463">
    <property type="entry name" value="EP450I"/>
</dbReference>
<evidence type="ECO:0000313" key="12">
    <source>
        <dbReference type="EMBL" id="CAA7263065.1"/>
    </source>
</evidence>
<evidence type="ECO:0000256" key="8">
    <source>
        <dbReference type="ARBA" id="ARBA00023033"/>
    </source>
</evidence>
<proteinExistence type="inferred from homology"/>
<comment type="caution">
    <text evidence="12">The sequence shown here is derived from an EMBL/GenBank/DDBJ whole genome shotgun (WGS) entry which is preliminary data.</text>
</comment>
<reference evidence="12 13" key="1">
    <citation type="submission" date="2020-01" db="EMBL/GenBank/DDBJ databases">
        <authorList>
            <person name="Gupta K D."/>
        </authorList>
    </citation>
    <scope>NUCLEOTIDE SEQUENCE [LARGE SCALE GENOMIC DNA]</scope>
</reference>
<sequence>MMDPDTTAFLASALLFFLLYEIIQHFTRRRRQGPYPPGPKPWPMIGNWFDIPFYRPCETYLEWGKHYNSDILHTEVFGQHTVIINSREIADELLEKRTRNTSGRIYFPITQLLDWGYNIALMVYGDEWRRHRKACQQHLNREAAKSYQPIQIKKTHEALLALLQSPEKFAAHNRMHSLGITMDMMYGYQLKSLDDPVISAAKKAIELGNQVWSQTGSLINTFPILGRVPTWVPGAMSQKITKESARWTAVMKSIPWEDTKRRMAEGNITPSLLTQFLERKATVGASEEEEEILKNVAYTVYGAASDTTESATGTFFYAMAKNPNVQKKAQAEIDRVVGTNRLPDFTDRSSLPYIEAIYREVMRSAPPLPLGLMHTLAEDDVCEGYFLPAGTQVFPNIWAITHDPNTYKDPHAFQPERFFNEDGTLNDDDRILAFGYGRRVCVGKYVASSTMWITIVSILACFDIGKAKDERGNDIEVDDEYVEHGLICHKKPFKCSITPRSNLSRKLIEEAAGECK</sequence>
<comment type="pathway">
    <text evidence="2">Secondary metabolite biosynthesis.</text>
</comment>
<evidence type="ECO:0008006" key="14">
    <source>
        <dbReference type="Google" id="ProtNLM"/>
    </source>
</evidence>
<evidence type="ECO:0000256" key="2">
    <source>
        <dbReference type="ARBA" id="ARBA00005179"/>
    </source>
</evidence>
<protein>
    <recommendedName>
        <fullName evidence="14">Cytochrome P450</fullName>
    </recommendedName>
</protein>